<evidence type="ECO:0000256" key="2">
    <source>
        <dbReference type="ARBA" id="ARBA00023004"/>
    </source>
</evidence>
<keyword evidence="1" id="KW-0677">Repeat</keyword>
<evidence type="ECO:0000256" key="1">
    <source>
        <dbReference type="ARBA" id="ARBA00022737"/>
    </source>
</evidence>
<evidence type="ECO:0000256" key="3">
    <source>
        <dbReference type="SAM" id="MobiDB-lite"/>
    </source>
</evidence>
<dbReference type="InterPro" id="IPR011043">
    <property type="entry name" value="Gal_Oxase/kelch_b-propeller"/>
</dbReference>
<feature type="compositionally biased region" description="Polar residues" evidence="3">
    <location>
        <begin position="516"/>
        <end position="530"/>
    </location>
</feature>
<dbReference type="InterPro" id="IPR015915">
    <property type="entry name" value="Kelch-typ_b-propeller"/>
</dbReference>
<comment type="caution">
    <text evidence="5">The sequence shown here is derived from an EMBL/GenBank/DDBJ whole genome shotgun (WGS) entry which is preliminary data.</text>
</comment>
<dbReference type="PANTHER" id="PTHR47435">
    <property type="entry name" value="KELCH REPEAT PROTEIN (AFU_ORTHOLOGUE AFUA_5G12780)"/>
    <property type="match status" value="1"/>
</dbReference>
<dbReference type="Gene3D" id="2.120.10.80">
    <property type="entry name" value="Kelch-type beta propeller"/>
    <property type="match status" value="1"/>
</dbReference>
<protein>
    <submittedName>
        <fullName evidence="5">Uncharacterized protein</fullName>
    </submittedName>
</protein>
<keyword evidence="2" id="KW-0408">Iron</keyword>
<feature type="transmembrane region" description="Helical" evidence="4">
    <location>
        <begin position="434"/>
        <end position="456"/>
    </location>
</feature>
<dbReference type="SUPFAM" id="SSF50965">
    <property type="entry name" value="Galactose oxidase, central domain"/>
    <property type="match status" value="1"/>
</dbReference>
<dbReference type="GO" id="GO:0019760">
    <property type="term" value="P:glucosinolate metabolic process"/>
    <property type="evidence" value="ECO:0007669"/>
    <property type="project" value="UniProtKB-ARBA"/>
</dbReference>
<evidence type="ECO:0000256" key="4">
    <source>
        <dbReference type="SAM" id="Phobius"/>
    </source>
</evidence>
<feature type="region of interest" description="Disordered" evidence="3">
    <location>
        <begin position="463"/>
        <end position="577"/>
    </location>
</feature>
<accession>A0AAN7W667</accession>
<keyword evidence="4" id="KW-1133">Transmembrane helix</keyword>
<organism evidence="5 6">
    <name type="scientific">Elasticomyces elasticus</name>
    <dbReference type="NCBI Taxonomy" id="574655"/>
    <lineage>
        <taxon>Eukaryota</taxon>
        <taxon>Fungi</taxon>
        <taxon>Dikarya</taxon>
        <taxon>Ascomycota</taxon>
        <taxon>Pezizomycotina</taxon>
        <taxon>Dothideomycetes</taxon>
        <taxon>Dothideomycetidae</taxon>
        <taxon>Mycosphaerellales</taxon>
        <taxon>Teratosphaeriaceae</taxon>
        <taxon>Elasticomyces</taxon>
    </lineage>
</organism>
<gene>
    <name evidence="5" type="ORF">LTR97_007315</name>
</gene>
<proteinExistence type="predicted"/>
<dbReference type="EMBL" id="JAVRQU010000011">
    <property type="protein sequence ID" value="KAK5697180.1"/>
    <property type="molecule type" value="Genomic_DNA"/>
</dbReference>
<dbReference type="Proteomes" id="UP001310594">
    <property type="component" value="Unassembled WGS sequence"/>
</dbReference>
<sequence>MGGLVDYGGSISGSTTNFTNTYLLYLDLDYLADLNFPVEYANLSKPNNVPSVSGGILWADSVNKVFYQYGGEYNWTSPPPSQYTLWTYDAVYNTWNATGASGIQSVSWGAGTVVDDDRAIGYYYGGWQNNATTLGWNGNPLAQSGLISYDMLQNSWTNTTFIDSTPRAEGALFYIPASDHGMLVYFGGLKQTSNGSYTGVPMNQIYLYDIAIGKYYTQTTSGTAPDMRRRFCGGVSWPDDQSSYNIYFFGGLQPNDKQGVGFGDVWILSIPSFTWTQWYPGLNGSARFSASPGEHHSSSCNIVDLSQMIVMASGGYFPNSSNTDCDAKSIWGQHNLNLGNNNVEEAAWYQYLPNVTSYQVPSTIIDVIGGGPTGGATLTTPAAGWGHQDLAVYFTRSYSATSRTPTRYIPTITSAPPPATSSSVPKHRSSVGPIIGGVIGGIAVLALLILGIWLCLRRSKRKREATSPQPQSGPMTELPGPGSPVSQHKREVSGSTAHAISPIMGNTPPPPPFNASHWSQPQQDYATSQHAVPAAQPFYPPPPQAQQYYPPPPAPAQHESPSPIQEMPSVRSPLGGTGVSRTVIMETTGF</sequence>
<keyword evidence="4" id="KW-0812">Transmembrane</keyword>
<reference evidence="5" key="1">
    <citation type="submission" date="2023-08" db="EMBL/GenBank/DDBJ databases">
        <title>Black Yeasts Isolated from many extreme environments.</title>
        <authorList>
            <person name="Coleine C."/>
            <person name="Stajich J.E."/>
            <person name="Selbmann L."/>
        </authorList>
    </citation>
    <scope>NUCLEOTIDE SEQUENCE</scope>
    <source>
        <strain evidence="5">CCFEE 5810</strain>
    </source>
</reference>
<dbReference type="AlphaFoldDB" id="A0AAN7W667"/>
<keyword evidence="4" id="KW-0472">Membrane</keyword>
<dbReference type="PANTHER" id="PTHR47435:SF4">
    <property type="entry name" value="KELCH REPEAT PROTEIN (AFU_ORTHOLOGUE AFUA_5G12780)"/>
    <property type="match status" value="1"/>
</dbReference>
<evidence type="ECO:0000313" key="5">
    <source>
        <dbReference type="EMBL" id="KAK5697180.1"/>
    </source>
</evidence>
<name>A0AAN7W667_9PEZI</name>
<feature type="compositionally biased region" description="Pro residues" evidence="3">
    <location>
        <begin position="538"/>
        <end position="555"/>
    </location>
</feature>
<evidence type="ECO:0000313" key="6">
    <source>
        <dbReference type="Proteomes" id="UP001310594"/>
    </source>
</evidence>